<sequence>MCHTYSPMTEYHPSASLLGFHREKRERGLLTRMWEKPYCLQSPAEPPRTKLFPSSLARFSLTTKQVVSWWVTVSTFCSQCFDLRSSLSMWKRMDLRLW</sequence>
<comment type="caution">
    <text evidence="1">The sequence shown here is derived from an EMBL/GenBank/DDBJ whole genome shotgun (WGS) entry which is preliminary data.</text>
</comment>
<gene>
    <name evidence="1" type="ORF">CEXT_547941</name>
</gene>
<name>A0AAV4P0V1_CAEEX</name>
<evidence type="ECO:0000313" key="2">
    <source>
        <dbReference type="Proteomes" id="UP001054945"/>
    </source>
</evidence>
<accession>A0AAV4P0V1</accession>
<dbReference type="EMBL" id="BPLR01003873">
    <property type="protein sequence ID" value="GIX89534.1"/>
    <property type="molecule type" value="Genomic_DNA"/>
</dbReference>
<protein>
    <submittedName>
        <fullName evidence="1">Uncharacterized protein</fullName>
    </submittedName>
</protein>
<dbReference type="Proteomes" id="UP001054945">
    <property type="component" value="Unassembled WGS sequence"/>
</dbReference>
<organism evidence="1 2">
    <name type="scientific">Caerostris extrusa</name>
    <name type="common">Bark spider</name>
    <name type="synonym">Caerostris bankana</name>
    <dbReference type="NCBI Taxonomy" id="172846"/>
    <lineage>
        <taxon>Eukaryota</taxon>
        <taxon>Metazoa</taxon>
        <taxon>Ecdysozoa</taxon>
        <taxon>Arthropoda</taxon>
        <taxon>Chelicerata</taxon>
        <taxon>Arachnida</taxon>
        <taxon>Araneae</taxon>
        <taxon>Araneomorphae</taxon>
        <taxon>Entelegynae</taxon>
        <taxon>Araneoidea</taxon>
        <taxon>Araneidae</taxon>
        <taxon>Caerostris</taxon>
    </lineage>
</organism>
<reference evidence="1 2" key="1">
    <citation type="submission" date="2021-06" db="EMBL/GenBank/DDBJ databases">
        <title>Caerostris extrusa draft genome.</title>
        <authorList>
            <person name="Kono N."/>
            <person name="Arakawa K."/>
        </authorList>
    </citation>
    <scope>NUCLEOTIDE SEQUENCE [LARGE SCALE GENOMIC DNA]</scope>
</reference>
<keyword evidence="2" id="KW-1185">Reference proteome</keyword>
<evidence type="ECO:0000313" key="1">
    <source>
        <dbReference type="EMBL" id="GIX89534.1"/>
    </source>
</evidence>
<proteinExistence type="predicted"/>
<dbReference type="AlphaFoldDB" id="A0AAV4P0V1"/>